<dbReference type="Proteomes" id="UP000008192">
    <property type="component" value="Chromosome"/>
</dbReference>
<accession>A0AAU8PGI4</accession>
<protein>
    <submittedName>
        <fullName evidence="2">Uncharacterized protein</fullName>
    </submittedName>
</protein>
<gene>
    <name evidence="2" type="ordered locus">TPEGAU_0366a</name>
</gene>
<dbReference type="KEGG" id="tpg:TPEGAU_0366a"/>
<proteinExistence type="predicted"/>
<feature type="compositionally biased region" description="Polar residues" evidence="1">
    <location>
        <begin position="79"/>
        <end position="94"/>
    </location>
</feature>
<feature type="region of interest" description="Disordered" evidence="1">
    <location>
        <begin position="1"/>
        <end position="94"/>
    </location>
</feature>
<dbReference type="EMBL" id="CP002376">
    <property type="protein sequence ID" value="AEZ59626.1"/>
    <property type="molecule type" value="Genomic_DNA"/>
</dbReference>
<name>A0AAU8PGI4_TREPG</name>
<evidence type="ECO:0000313" key="3">
    <source>
        <dbReference type="Proteomes" id="UP000008192"/>
    </source>
</evidence>
<evidence type="ECO:0000256" key="1">
    <source>
        <dbReference type="SAM" id="MobiDB-lite"/>
    </source>
</evidence>
<evidence type="ECO:0000313" key="2">
    <source>
        <dbReference type="EMBL" id="AEZ59626.1"/>
    </source>
</evidence>
<organism evidence="2 3">
    <name type="scientific">Treponema pallidum subsp. pertenue (strain Gauthier)</name>
    <dbReference type="NCBI Taxonomy" id="491080"/>
    <lineage>
        <taxon>Bacteria</taxon>
        <taxon>Pseudomonadati</taxon>
        <taxon>Spirochaetota</taxon>
        <taxon>Spirochaetia</taxon>
        <taxon>Spirochaetales</taxon>
        <taxon>Treponemataceae</taxon>
        <taxon>Treponema</taxon>
    </lineage>
</organism>
<reference evidence="3" key="1">
    <citation type="journal article" date="2012" name="PLoS Negl. Trop. Dis.">
        <title>Whole genome sequences of three Treponema pallidum ssp. pertenue strains: yaws and syphilis treponemes differ in less than 0.2% of the genome sequence.</title>
        <authorList>
            <person name="Cejkova D."/>
            <person name="Zobanikova M."/>
            <person name="Chen L."/>
            <person name="Pospisilova P."/>
            <person name="Strouhal M."/>
            <person name="Qin X."/>
            <person name="Mikalova L."/>
            <person name="Norris S.J."/>
            <person name="Muzny D.M."/>
            <person name="Gibbs R.A."/>
            <person name="Fulton L.L."/>
            <person name="Sodergren E."/>
            <person name="Weinstock G.M."/>
            <person name="Smajs D."/>
        </authorList>
    </citation>
    <scope>NUCLEOTIDE SEQUENCE [LARGE SCALE GENOMIC DNA]</scope>
    <source>
        <strain evidence="3">Gauthier</strain>
    </source>
</reference>
<dbReference type="AlphaFoldDB" id="A0AAU8PGI4"/>
<sequence>MRTIQRVHLFKIEPNPFQPNQLGTTKEYRNYTAGKAPQGPEQRAEGDTTSPLAAHTQKPRTQRDGHSAREGKNLKKPSTHASGQTVRDSPQDTSALTLVRLQFAPTPFSYRAA</sequence>
<feature type="compositionally biased region" description="Basic and acidic residues" evidence="1">
    <location>
        <begin position="61"/>
        <end position="73"/>
    </location>
</feature>